<dbReference type="Proteomes" id="UP000002051">
    <property type="component" value="Chromosome 2"/>
</dbReference>
<dbReference type="EnsemblPlants" id="AES68192">
    <property type="protein sequence ID" value="AES68192"/>
    <property type="gene ID" value="MTR_2g104240"/>
</dbReference>
<sequence length="78" mass="8713">MGLLKIAETRGKRLGICNIYLDTKITNQSGAAEAWWAHNPQVPGSKPGSDKFFLFLSTIFLIYFGSVTGILLHNQLRF</sequence>
<reference evidence="2 4" key="2">
    <citation type="journal article" date="2014" name="BMC Genomics">
        <title>An improved genome release (version Mt4.0) for the model legume Medicago truncatula.</title>
        <authorList>
            <person name="Tang H."/>
            <person name="Krishnakumar V."/>
            <person name="Bidwell S."/>
            <person name="Rosen B."/>
            <person name="Chan A."/>
            <person name="Zhou S."/>
            <person name="Gentzbittel L."/>
            <person name="Childs K.L."/>
            <person name="Yandell M."/>
            <person name="Gundlach H."/>
            <person name="Mayer K.F."/>
            <person name="Schwartz D.C."/>
            <person name="Town C.D."/>
        </authorList>
    </citation>
    <scope>GENOME REANNOTATION</scope>
    <source>
        <strain evidence="3 4">cv. Jemalong A17</strain>
    </source>
</reference>
<dbReference type="AlphaFoldDB" id="G7IIA5"/>
<organism evidence="2 4">
    <name type="scientific">Medicago truncatula</name>
    <name type="common">Barrel medic</name>
    <name type="synonym">Medicago tribuloides</name>
    <dbReference type="NCBI Taxonomy" id="3880"/>
    <lineage>
        <taxon>Eukaryota</taxon>
        <taxon>Viridiplantae</taxon>
        <taxon>Streptophyta</taxon>
        <taxon>Embryophyta</taxon>
        <taxon>Tracheophyta</taxon>
        <taxon>Spermatophyta</taxon>
        <taxon>Magnoliopsida</taxon>
        <taxon>eudicotyledons</taxon>
        <taxon>Gunneridae</taxon>
        <taxon>Pentapetalae</taxon>
        <taxon>rosids</taxon>
        <taxon>fabids</taxon>
        <taxon>Fabales</taxon>
        <taxon>Fabaceae</taxon>
        <taxon>Papilionoideae</taxon>
        <taxon>50 kb inversion clade</taxon>
        <taxon>NPAAA clade</taxon>
        <taxon>Hologalegina</taxon>
        <taxon>IRL clade</taxon>
        <taxon>Trifolieae</taxon>
        <taxon>Medicago</taxon>
    </lineage>
</organism>
<reference evidence="2 4" key="1">
    <citation type="journal article" date="2011" name="Nature">
        <title>The Medicago genome provides insight into the evolution of rhizobial symbioses.</title>
        <authorList>
            <person name="Young N.D."/>
            <person name="Debelle F."/>
            <person name="Oldroyd G.E."/>
            <person name="Geurts R."/>
            <person name="Cannon S.B."/>
            <person name="Udvardi M.K."/>
            <person name="Benedito V.A."/>
            <person name="Mayer K.F."/>
            <person name="Gouzy J."/>
            <person name="Schoof H."/>
            <person name="Van de Peer Y."/>
            <person name="Proost S."/>
            <person name="Cook D.R."/>
            <person name="Meyers B.C."/>
            <person name="Spannagl M."/>
            <person name="Cheung F."/>
            <person name="De Mita S."/>
            <person name="Krishnakumar V."/>
            <person name="Gundlach H."/>
            <person name="Zhou S."/>
            <person name="Mudge J."/>
            <person name="Bharti A.K."/>
            <person name="Murray J.D."/>
            <person name="Naoumkina M.A."/>
            <person name="Rosen B."/>
            <person name="Silverstein K.A."/>
            <person name="Tang H."/>
            <person name="Rombauts S."/>
            <person name="Zhao P.X."/>
            <person name="Zhou P."/>
            <person name="Barbe V."/>
            <person name="Bardou P."/>
            <person name="Bechner M."/>
            <person name="Bellec A."/>
            <person name="Berger A."/>
            <person name="Berges H."/>
            <person name="Bidwell S."/>
            <person name="Bisseling T."/>
            <person name="Choisne N."/>
            <person name="Couloux A."/>
            <person name="Denny R."/>
            <person name="Deshpande S."/>
            <person name="Dai X."/>
            <person name="Doyle J.J."/>
            <person name="Dudez A.M."/>
            <person name="Farmer A.D."/>
            <person name="Fouteau S."/>
            <person name="Franken C."/>
            <person name="Gibelin C."/>
            <person name="Gish J."/>
            <person name="Goldstein S."/>
            <person name="Gonzalez A.J."/>
            <person name="Green P.J."/>
            <person name="Hallab A."/>
            <person name="Hartog M."/>
            <person name="Hua A."/>
            <person name="Humphray S.J."/>
            <person name="Jeong D.H."/>
            <person name="Jing Y."/>
            <person name="Jocker A."/>
            <person name="Kenton S.M."/>
            <person name="Kim D.J."/>
            <person name="Klee K."/>
            <person name="Lai H."/>
            <person name="Lang C."/>
            <person name="Lin S."/>
            <person name="Macmil S.L."/>
            <person name="Magdelenat G."/>
            <person name="Matthews L."/>
            <person name="McCorrison J."/>
            <person name="Monaghan E.L."/>
            <person name="Mun J.H."/>
            <person name="Najar F.Z."/>
            <person name="Nicholson C."/>
            <person name="Noirot C."/>
            <person name="O'Bleness M."/>
            <person name="Paule C.R."/>
            <person name="Poulain J."/>
            <person name="Prion F."/>
            <person name="Qin B."/>
            <person name="Qu C."/>
            <person name="Retzel E.F."/>
            <person name="Riddle C."/>
            <person name="Sallet E."/>
            <person name="Samain S."/>
            <person name="Samson N."/>
            <person name="Sanders I."/>
            <person name="Saurat O."/>
            <person name="Scarpelli C."/>
            <person name="Schiex T."/>
            <person name="Segurens B."/>
            <person name="Severin A.J."/>
            <person name="Sherrier D.J."/>
            <person name="Shi R."/>
            <person name="Sims S."/>
            <person name="Singer S.R."/>
            <person name="Sinharoy S."/>
            <person name="Sterck L."/>
            <person name="Viollet A."/>
            <person name="Wang B.B."/>
            <person name="Wang K."/>
            <person name="Wang M."/>
            <person name="Wang X."/>
            <person name="Warfsmann J."/>
            <person name="Weissenbach J."/>
            <person name="White D.D."/>
            <person name="White J.D."/>
            <person name="Wiley G.B."/>
            <person name="Wincker P."/>
            <person name="Xing Y."/>
            <person name="Yang L."/>
            <person name="Yao Z."/>
            <person name="Ying F."/>
            <person name="Zhai J."/>
            <person name="Zhou L."/>
            <person name="Zuber A."/>
            <person name="Denarie J."/>
            <person name="Dixon R.A."/>
            <person name="May G.D."/>
            <person name="Schwartz D.C."/>
            <person name="Rogers J."/>
            <person name="Quetier F."/>
            <person name="Town C.D."/>
            <person name="Roe B.A."/>
        </authorList>
    </citation>
    <scope>NUCLEOTIDE SEQUENCE [LARGE SCALE GENOMIC DNA]</scope>
    <source>
        <strain evidence="2">A17</strain>
        <strain evidence="3 4">cv. Jemalong A17</strain>
    </source>
</reference>
<keyword evidence="1" id="KW-1133">Transmembrane helix</keyword>
<evidence type="ECO:0000313" key="2">
    <source>
        <dbReference type="EMBL" id="AES68192.1"/>
    </source>
</evidence>
<reference evidence="3" key="3">
    <citation type="submission" date="2015-04" db="UniProtKB">
        <authorList>
            <consortium name="EnsemblPlants"/>
        </authorList>
    </citation>
    <scope>IDENTIFICATION</scope>
    <source>
        <strain evidence="3">cv. Jemalong A17</strain>
    </source>
</reference>
<dbReference type="HOGENOM" id="CLU_2625664_0_0_1"/>
<accession>G7IIA5</accession>
<keyword evidence="1 2" id="KW-0812">Transmembrane</keyword>
<proteinExistence type="predicted"/>
<keyword evidence="1" id="KW-0472">Membrane</keyword>
<dbReference type="EMBL" id="CM001218">
    <property type="protein sequence ID" value="AES68192.1"/>
    <property type="molecule type" value="Genomic_DNA"/>
</dbReference>
<evidence type="ECO:0000256" key="1">
    <source>
        <dbReference type="SAM" id="Phobius"/>
    </source>
</evidence>
<protein>
    <submittedName>
        <fullName evidence="2">Transmembrane protein, putative</fullName>
    </submittedName>
</protein>
<evidence type="ECO:0000313" key="4">
    <source>
        <dbReference type="Proteomes" id="UP000002051"/>
    </source>
</evidence>
<keyword evidence="4" id="KW-1185">Reference proteome</keyword>
<dbReference type="eggNOG" id="ENOG502R25B">
    <property type="taxonomic scope" value="Eukaryota"/>
</dbReference>
<name>G7IIA5_MEDTR</name>
<feature type="transmembrane region" description="Helical" evidence="1">
    <location>
        <begin position="52"/>
        <end position="72"/>
    </location>
</feature>
<evidence type="ECO:0000313" key="3">
    <source>
        <dbReference type="EnsemblPlants" id="AES68192"/>
    </source>
</evidence>
<dbReference type="PaxDb" id="3880-AES68192"/>
<gene>
    <name evidence="2" type="ordered locus">MTR_2g104240</name>
</gene>